<accession>A0A4C1VUN3</accession>
<organism evidence="1 2">
    <name type="scientific">Eumeta variegata</name>
    <name type="common">Bagworm moth</name>
    <name type="synonym">Eumeta japonica</name>
    <dbReference type="NCBI Taxonomy" id="151549"/>
    <lineage>
        <taxon>Eukaryota</taxon>
        <taxon>Metazoa</taxon>
        <taxon>Ecdysozoa</taxon>
        <taxon>Arthropoda</taxon>
        <taxon>Hexapoda</taxon>
        <taxon>Insecta</taxon>
        <taxon>Pterygota</taxon>
        <taxon>Neoptera</taxon>
        <taxon>Endopterygota</taxon>
        <taxon>Lepidoptera</taxon>
        <taxon>Glossata</taxon>
        <taxon>Ditrysia</taxon>
        <taxon>Tineoidea</taxon>
        <taxon>Psychidae</taxon>
        <taxon>Oiketicinae</taxon>
        <taxon>Eumeta</taxon>
    </lineage>
</organism>
<dbReference type="Proteomes" id="UP000299102">
    <property type="component" value="Unassembled WGS sequence"/>
</dbReference>
<keyword evidence="2" id="KW-1185">Reference proteome</keyword>
<evidence type="ECO:0000313" key="2">
    <source>
        <dbReference type="Proteomes" id="UP000299102"/>
    </source>
</evidence>
<proteinExistence type="predicted"/>
<evidence type="ECO:0000313" key="1">
    <source>
        <dbReference type="EMBL" id="GBP42433.1"/>
    </source>
</evidence>
<dbReference type="OrthoDB" id="7483749at2759"/>
<comment type="caution">
    <text evidence="1">The sequence shown here is derived from an EMBL/GenBank/DDBJ whole genome shotgun (WGS) entry which is preliminary data.</text>
</comment>
<gene>
    <name evidence="1" type="ORF">EVAR_47726_1</name>
</gene>
<dbReference type="EMBL" id="BGZK01000418">
    <property type="protein sequence ID" value="GBP42433.1"/>
    <property type="molecule type" value="Genomic_DNA"/>
</dbReference>
<reference evidence="1 2" key="1">
    <citation type="journal article" date="2019" name="Commun. Biol.">
        <title>The bagworm genome reveals a unique fibroin gene that provides high tensile strength.</title>
        <authorList>
            <person name="Kono N."/>
            <person name="Nakamura H."/>
            <person name="Ohtoshi R."/>
            <person name="Tomita M."/>
            <person name="Numata K."/>
            <person name="Arakawa K."/>
        </authorList>
    </citation>
    <scope>NUCLEOTIDE SEQUENCE [LARGE SCALE GENOMIC DNA]</scope>
</reference>
<name>A0A4C1VUN3_EUMVA</name>
<sequence length="183" mass="20586">MNSKSESRQARLALRVIPRRLRTIVEVGSGRIEMRMKSMQWRRESYVICMKRLRKLHRKSDARERNLKCDPVTALDSDLVLVLNFGPGLDSDSGPVLNFGPGLDSDSGPVLNSAPHLIFNSNSAIDLVRSVGGVFESMSETSSAPVNFHSTSLWRLHDSRQLGLACPLKHKEILDYCHLFGRR</sequence>
<dbReference type="AlphaFoldDB" id="A0A4C1VUN3"/>
<protein>
    <submittedName>
        <fullName evidence="1">Uncharacterized protein</fullName>
    </submittedName>
</protein>